<evidence type="ECO:0000313" key="2">
    <source>
        <dbReference type="Proteomes" id="UP000185829"/>
    </source>
</evidence>
<accession>A0A9X8WKY9</accession>
<proteinExistence type="predicted"/>
<protein>
    <submittedName>
        <fullName evidence="1">Uncharacterized protein</fullName>
    </submittedName>
</protein>
<evidence type="ECO:0000313" key="1">
    <source>
        <dbReference type="EMBL" id="SIR49860.1"/>
    </source>
</evidence>
<organism evidence="1 2">
    <name type="scientific">Peribacillus simplex</name>
    <dbReference type="NCBI Taxonomy" id="1478"/>
    <lineage>
        <taxon>Bacteria</taxon>
        <taxon>Bacillati</taxon>
        <taxon>Bacillota</taxon>
        <taxon>Bacilli</taxon>
        <taxon>Bacillales</taxon>
        <taxon>Bacillaceae</taxon>
        <taxon>Peribacillus</taxon>
    </lineage>
</organism>
<dbReference type="Proteomes" id="UP000185829">
    <property type="component" value="Unassembled WGS sequence"/>
</dbReference>
<dbReference type="RefSeq" id="WP_076368589.1">
    <property type="nucleotide sequence ID" value="NZ_FTMX01000004.1"/>
</dbReference>
<gene>
    <name evidence="1" type="ORF">SAMN05878482_10436</name>
</gene>
<comment type="caution">
    <text evidence="1">The sequence shown here is derived from an EMBL/GenBank/DDBJ whole genome shotgun (WGS) entry which is preliminary data.</text>
</comment>
<sequence>MILKHFLLYSDDDDEGIAEVDKNLSFQSRCITSLYERCFSKFHTTEIKQINIFCVKETPKPNLTIIDGFCDVEILYDVVGFFKLDDQKKKEVILDKLKQGIDKVVKLNNWESTPFDDAYNCVKKAGYKTNYVWKKPKSSPNRNYKAEVIIKHSLYLCEIYLIVKDINGQEIAKKMVASGKPDELLFRRHLGELKWLSNNEVVLFNSSKTNYVSVQKLNGYQ</sequence>
<reference evidence="1 2" key="1">
    <citation type="submission" date="2017-01" db="EMBL/GenBank/DDBJ databases">
        <authorList>
            <person name="Varghese N."/>
            <person name="Submissions S."/>
        </authorList>
    </citation>
    <scope>NUCLEOTIDE SEQUENCE [LARGE SCALE GENOMIC DNA]</scope>
    <source>
        <strain evidence="1 2">RUG2-6</strain>
    </source>
</reference>
<name>A0A9X8WKY9_9BACI</name>
<dbReference type="EMBL" id="FTMX01000004">
    <property type="protein sequence ID" value="SIR49860.1"/>
    <property type="molecule type" value="Genomic_DNA"/>
</dbReference>
<dbReference type="AlphaFoldDB" id="A0A9X8WKY9"/>